<accession>A0A1H0X4M1</accession>
<dbReference type="Proteomes" id="UP000199691">
    <property type="component" value="Unassembled WGS sequence"/>
</dbReference>
<proteinExistence type="predicted"/>
<organism evidence="1 2">
    <name type="scientific">Lentzea jiangxiensis</name>
    <dbReference type="NCBI Taxonomy" id="641025"/>
    <lineage>
        <taxon>Bacteria</taxon>
        <taxon>Bacillati</taxon>
        <taxon>Actinomycetota</taxon>
        <taxon>Actinomycetes</taxon>
        <taxon>Pseudonocardiales</taxon>
        <taxon>Pseudonocardiaceae</taxon>
        <taxon>Lentzea</taxon>
    </lineage>
</organism>
<dbReference type="RefSeq" id="WP_143023059.1">
    <property type="nucleotide sequence ID" value="NZ_FNIX01000034.1"/>
</dbReference>
<sequence length="192" mass="20944">MIPTKSGTVVDELAERAARLARGIRLAPKFSDILSWWVGYPLKRVPLEADRLDQLDEHDSMLLGLTPGTEVLRRNGVFVPLHGDGPPLASITSLIYLPRLGLSPDQLLLLRDGDVPVSSLVPDALRSTHYAIEVDGPREPADPAIVSRGILVPGGMPAVLADEVVFWQVLHDRAPQRGVLFTRPTTSSVPVW</sequence>
<dbReference type="OrthoDB" id="3698622at2"/>
<name>A0A1H0X4M1_9PSEU</name>
<gene>
    <name evidence="1" type="ORF">SAMN05421507_13426</name>
</gene>
<evidence type="ECO:0000313" key="2">
    <source>
        <dbReference type="Proteomes" id="UP000199691"/>
    </source>
</evidence>
<protein>
    <submittedName>
        <fullName evidence="1">Uncharacterized protein</fullName>
    </submittedName>
</protein>
<dbReference type="STRING" id="641025.SAMN05421507_13426"/>
<keyword evidence="2" id="KW-1185">Reference proteome</keyword>
<dbReference type="AlphaFoldDB" id="A0A1H0X4M1"/>
<dbReference type="EMBL" id="FNIX01000034">
    <property type="protein sequence ID" value="SDP97862.1"/>
    <property type="molecule type" value="Genomic_DNA"/>
</dbReference>
<reference evidence="2" key="1">
    <citation type="submission" date="2016-10" db="EMBL/GenBank/DDBJ databases">
        <authorList>
            <person name="Varghese N."/>
            <person name="Submissions S."/>
        </authorList>
    </citation>
    <scope>NUCLEOTIDE SEQUENCE [LARGE SCALE GENOMIC DNA]</scope>
    <source>
        <strain evidence="2">CGMCC 4.6609</strain>
    </source>
</reference>
<evidence type="ECO:0000313" key="1">
    <source>
        <dbReference type="EMBL" id="SDP97862.1"/>
    </source>
</evidence>